<feature type="transmembrane region" description="Helical" evidence="2">
    <location>
        <begin position="15"/>
        <end position="37"/>
    </location>
</feature>
<dbReference type="AlphaFoldDB" id="A0A974H0L8"/>
<dbReference type="OMA" id="HHGVRDP"/>
<dbReference type="PANTHER" id="PTHR21838">
    <property type="entry name" value="COILED-COIL DOMAIN-CONTAINING PROTEIN 137"/>
    <property type="match status" value="1"/>
</dbReference>
<dbReference type="EMBL" id="CM004483">
    <property type="protein sequence ID" value="OCT60437.1"/>
    <property type="molecule type" value="Genomic_DNA"/>
</dbReference>
<proteinExistence type="predicted"/>
<evidence type="ECO:0000313" key="4">
    <source>
        <dbReference type="Proteomes" id="UP000694892"/>
    </source>
</evidence>
<dbReference type="Proteomes" id="UP000694892">
    <property type="component" value="Chromosome 9_10S"/>
</dbReference>
<dbReference type="InterPro" id="IPR026680">
    <property type="entry name" value="CCDC137"/>
</dbReference>
<keyword evidence="2" id="KW-0812">Transmembrane</keyword>
<evidence type="ECO:0008006" key="5">
    <source>
        <dbReference type="Google" id="ProtNLM"/>
    </source>
</evidence>
<sequence>MTFAAETYISFHVNLLTSLVVLNNRIFILYTIIFVFSHEKKKKINSKPIDQHMEEIPYKLREIMKLRMEMDNPKKKRKRKPVRQGMLNSELQTDIPVPKFKRRKQESVGAYLNRMNQETQHVIFLSKNQLDRHPEMEEEVVGEAKEACVKKEKSQKKKEFDRRRLDKVLKKKEEKKEILVEKNKFKDKVQFGEVAMEPPTFTSKPRKSRGQTKPGEKQLLLKKLLEEESRQTNPAVMSLARKRLIDEERARVIQAYRQLKKHKIQPGKEISFPKS</sequence>
<evidence type="ECO:0000256" key="2">
    <source>
        <dbReference type="SAM" id="Phobius"/>
    </source>
</evidence>
<gene>
    <name evidence="3" type="ORF">XELAEV_18046460mg</name>
</gene>
<reference evidence="4" key="1">
    <citation type="journal article" date="2016" name="Nature">
        <title>Genome evolution in the allotetraploid frog Xenopus laevis.</title>
        <authorList>
            <person name="Session A.M."/>
            <person name="Uno Y."/>
            <person name="Kwon T."/>
            <person name="Chapman J.A."/>
            <person name="Toyoda A."/>
            <person name="Takahashi S."/>
            <person name="Fukui A."/>
            <person name="Hikosaka A."/>
            <person name="Suzuki A."/>
            <person name="Kondo M."/>
            <person name="van Heeringen S.J."/>
            <person name="Quigley I."/>
            <person name="Heinz S."/>
            <person name="Ogino H."/>
            <person name="Ochi H."/>
            <person name="Hellsten U."/>
            <person name="Lyons J.B."/>
            <person name="Simakov O."/>
            <person name="Putnam N."/>
            <person name="Stites J."/>
            <person name="Kuroki Y."/>
            <person name="Tanaka T."/>
            <person name="Michiue T."/>
            <person name="Watanabe M."/>
            <person name="Bogdanovic O."/>
            <person name="Lister R."/>
            <person name="Georgiou G."/>
            <person name="Paranjpe S.S."/>
            <person name="van Kruijsbergen I."/>
            <person name="Shu S."/>
            <person name="Carlson J."/>
            <person name="Kinoshita T."/>
            <person name="Ohta Y."/>
            <person name="Mawaribuchi S."/>
            <person name="Jenkins J."/>
            <person name="Grimwood J."/>
            <person name="Schmutz J."/>
            <person name="Mitros T."/>
            <person name="Mozaffari S.V."/>
            <person name="Suzuki Y."/>
            <person name="Haramoto Y."/>
            <person name="Yamamoto T.S."/>
            <person name="Takagi C."/>
            <person name="Heald R."/>
            <person name="Miller K."/>
            <person name="Haudenschild C."/>
            <person name="Kitzman J."/>
            <person name="Nakayama T."/>
            <person name="Izutsu Y."/>
            <person name="Robert J."/>
            <person name="Fortriede J."/>
            <person name="Burns K."/>
            <person name="Lotay V."/>
            <person name="Karimi K."/>
            <person name="Yasuoka Y."/>
            <person name="Dichmann D.S."/>
            <person name="Flajnik M.F."/>
            <person name="Houston D.W."/>
            <person name="Shendure J."/>
            <person name="DuPasquier L."/>
            <person name="Vize P.D."/>
            <person name="Zorn A.M."/>
            <person name="Ito M."/>
            <person name="Marcotte E.M."/>
            <person name="Wallingford J.B."/>
            <person name="Ito Y."/>
            <person name="Asashima M."/>
            <person name="Ueno N."/>
            <person name="Matsuda Y."/>
            <person name="Veenstra G.J."/>
            <person name="Fujiyama A."/>
            <person name="Harland R.M."/>
            <person name="Taira M."/>
            <person name="Rokhsar D.S."/>
        </authorList>
    </citation>
    <scope>NUCLEOTIDE SEQUENCE [LARGE SCALE GENOMIC DNA]</scope>
    <source>
        <strain evidence="4">J</strain>
    </source>
</reference>
<dbReference type="GO" id="GO:0005634">
    <property type="term" value="C:nucleus"/>
    <property type="evidence" value="ECO:0007669"/>
    <property type="project" value="TreeGrafter"/>
</dbReference>
<accession>A0A974H0L8</accession>
<keyword evidence="2" id="KW-0472">Membrane</keyword>
<feature type="region of interest" description="Disordered" evidence="1">
    <location>
        <begin position="198"/>
        <end position="219"/>
    </location>
</feature>
<protein>
    <recommendedName>
        <fullName evidence="5">Coiled-coil domain-containing protein 137</fullName>
    </recommendedName>
</protein>
<organism evidence="3 4">
    <name type="scientific">Xenopus laevis</name>
    <name type="common">African clawed frog</name>
    <dbReference type="NCBI Taxonomy" id="8355"/>
    <lineage>
        <taxon>Eukaryota</taxon>
        <taxon>Metazoa</taxon>
        <taxon>Chordata</taxon>
        <taxon>Craniata</taxon>
        <taxon>Vertebrata</taxon>
        <taxon>Euteleostomi</taxon>
        <taxon>Amphibia</taxon>
        <taxon>Batrachia</taxon>
        <taxon>Anura</taxon>
        <taxon>Pipoidea</taxon>
        <taxon>Pipidae</taxon>
        <taxon>Xenopodinae</taxon>
        <taxon>Xenopus</taxon>
        <taxon>Xenopus</taxon>
    </lineage>
</organism>
<name>A0A974H0L8_XENLA</name>
<evidence type="ECO:0000256" key="1">
    <source>
        <dbReference type="SAM" id="MobiDB-lite"/>
    </source>
</evidence>
<keyword evidence="2" id="KW-1133">Transmembrane helix</keyword>
<evidence type="ECO:0000313" key="3">
    <source>
        <dbReference type="EMBL" id="OCT60437.1"/>
    </source>
</evidence>
<dbReference type="PANTHER" id="PTHR21838:SF2">
    <property type="entry name" value="COILED-COIL DOMAIN-CONTAINING PROTEIN 137"/>
    <property type="match status" value="1"/>
</dbReference>